<gene>
    <name evidence="1" type="ORF">T07_14124</name>
</gene>
<keyword evidence="2" id="KW-1185">Reference proteome</keyword>
<protein>
    <submittedName>
        <fullName evidence="1">Uncharacterized protein</fullName>
    </submittedName>
</protein>
<dbReference type="Proteomes" id="UP000054630">
    <property type="component" value="Unassembled WGS sequence"/>
</dbReference>
<organism evidence="1 2">
    <name type="scientific">Trichinella nelsoni</name>
    <dbReference type="NCBI Taxonomy" id="6336"/>
    <lineage>
        <taxon>Eukaryota</taxon>
        <taxon>Metazoa</taxon>
        <taxon>Ecdysozoa</taxon>
        <taxon>Nematoda</taxon>
        <taxon>Enoplea</taxon>
        <taxon>Dorylaimia</taxon>
        <taxon>Trichinellida</taxon>
        <taxon>Trichinellidae</taxon>
        <taxon>Trichinella</taxon>
    </lineage>
</organism>
<reference evidence="1 2" key="1">
    <citation type="submission" date="2015-01" db="EMBL/GenBank/DDBJ databases">
        <title>Evolution of Trichinella species and genotypes.</title>
        <authorList>
            <person name="Korhonen P.K."/>
            <person name="Edoardo P."/>
            <person name="Giuseppe L.R."/>
            <person name="Gasser R.B."/>
        </authorList>
    </citation>
    <scope>NUCLEOTIDE SEQUENCE [LARGE SCALE GENOMIC DNA]</scope>
    <source>
        <strain evidence="1">ISS37</strain>
    </source>
</reference>
<evidence type="ECO:0000313" key="1">
    <source>
        <dbReference type="EMBL" id="KRX21654.1"/>
    </source>
</evidence>
<name>A0A0V0S4E6_9BILA</name>
<dbReference type="EMBL" id="JYDL01000038">
    <property type="protein sequence ID" value="KRX21654.1"/>
    <property type="molecule type" value="Genomic_DNA"/>
</dbReference>
<evidence type="ECO:0000313" key="2">
    <source>
        <dbReference type="Proteomes" id="UP000054630"/>
    </source>
</evidence>
<comment type="caution">
    <text evidence="1">The sequence shown here is derived from an EMBL/GenBank/DDBJ whole genome shotgun (WGS) entry which is preliminary data.</text>
</comment>
<proteinExistence type="predicted"/>
<accession>A0A0V0S4E6</accession>
<dbReference type="OrthoDB" id="10357303at2759"/>
<sequence>MSSFCFGFNRDMIASVVHCELQARRLVDYRVANCRFGGLQCTTVERRLSTGGIRCALLSLSFINLPKASLQSRSDILQAPARCTCINDYHLTIDKRLSWSMILSADNALLIHHRWPELEESRQLVAACVRRPSSFIYSHRLYDCSCQSLLNTLVMDWAVISSNKQCFLTRLSRQPNAAGFHFISALAWTMSLLFDNRR</sequence>
<dbReference type="AlphaFoldDB" id="A0A0V0S4E6"/>